<keyword evidence="3" id="KW-1185">Reference proteome</keyword>
<feature type="domain" description="Aminoglycoside phosphotransferase" evidence="1">
    <location>
        <begin position="6"/>
        <end position="211"/>
    </location>
</feature>
<dbReference type="EMBL" id="FQXD01000011">
    <property type="protein sequence ID" value="SHH69756.1"/>
    <property type="molecule type" value="Genomic_DNA"/>
</dbReference>
<dbReference type="OrthoDB" id="9800774at2"/>
<proteinExistence type="predicted"/>
<sequence>MTFGSPIARGNTADIYICNDIIVKLFHEKSAPNEALREARKQAFVYSCGINVPKVWVVRKIDNRQAIIMEYIQGKTLGQMYQEEICSLDDILTLSVAVQQQLHYKKTVHSSAMERMKQKLERQIAAVNQLERSEKVHLMQLLDMLPEDASLCHGDYHFFNLIASNNRVTIIDWVDASIGNIGADVYRTYLLYSQFSLEIAEKYLFNYCKTSDLKRKEIFQWAPIIAAARLSEGVTTENEQRLMEIIHDGKKG</sequence>
<dbReference type="RefSeq" id="WP_139300160.1">
    <property type="nucleotide sequence ID" value="NZ_FQXD01000011.1"/>
</dbReference>
<evidence type="ECO:0000313" key="3">
    <source>
        <dbReference type="Proteomes" id="UP000184079"/>
    </source>
</evidence>
<dbReference type="SUPFAM" id="SSF56112">
    <property type="entry name" value="Protein kinase-like (PK-like)"/>
    <property type="match status" value="1"/>
</dbReference>
<name>A0A1M5V3G9_9BACI</name>
<dbReference type="Gene3D" id="3.90.1200.10">
    <property type="match status" value="1"/>
</dbReference>
<dbReference type="Proteomes" id="UP000184079">
    <property type="component" value="Unassembled WGS sequence"/>
</dbReference>
<keyword evidence="2" id="KW-0808">Transferase</keyword>
<organism evidence="2 3">
    <name type="scientific">Virgibacillus chiguensis</name>
    <dbReference type="NCBI Taxonomy" id="411959"/>
    <lineage>
        <taxon>Bacteria</taxon>
        <taxon>Bacillati</taxon>
        <taxon>Bacillota</taxon>
        <taxon>Bacilli</taxon>
        <taxon>Bacillales</taxon>
        <taxon>Bacillaceae</taxon>
        <taxon>Virgibacillus</taxon>
    </lineage>
</organism>
<evidence type="ECO:0000313" key="2">
    <source>
        <dbReference type="EMBL" id="SHH69756.1"/>
    </source>
</evidence>
<dbReference type="Pfam" id="PF01636">
    <property type="entry name" value="APH"/>
    <property type="match status" value="1"/>
</dbReference>
<accession>A0A1M5V3G9</accession>
<gene>
    <name evidence="2" type="ORF">SAMN05421807_11192</name>
</gene>
<evidence type="ECO:0000259" key="1">
    <source>
        <dbReference type="Pfam" id="PF01636"/>
    </source>
</evidence>
<dbReference type="InterPro" id="IPR011009">
    <property type="entry name" value="Kinase-like_dom_sf"/>
</dbReference>
<dbReference type="GO" id="GO:0016740">
    <property type="term" value="F:transferase activity"/>
    <property type="evidence" value="ECO:0007669"/>
    <property type="project" value="UniProtKB-KW"/>
</dbReference>
<protein>
    <submittedName>
        <fullName evidence="2">Phosphotransferase enzyme family protein</fullName>
    </submittedName>
</protein>
<reference evidence="3" key="1">
    <citation type="submission" date="2016-11" db="EMBL/GenBank/DDBJ databases">
        <authorList>
            <person name="Varghese N."/>
            <person name="Submissions S."/>
        </authorList>
    </citation>
    <scope>NUCLEOTIDE SEQUENCE [LARGE SCALE GENOMIC DNA]</scope>
    <source>
        <strain evidence="3">CGMCC 1.6496</strain>
    </source>
</reference>
<dbReference type="AlphaFoldDB" id="A0A1M5V3G9"/>
<dbReference type="InterPro" id="IPR002575">
    <property type="entry name" value="Aminoglycoside_PTrfase"/>
</dbReference>